<evidence type="ECO:0000256" key="1">
    <source>
        <dbReference type="ARBA" id="ARBA00004572"/>
    </source>
</evidence>
<feature type="repeat" description="TPR" evidence="10">
    <location>
        <begin position="515"/>
        <end position="548"/>
    </location>
</feature>
<dbReference type="VEuPathDB" id="VectorBase:SCAU016227"/>
<keyword evidence="4" id="KW-1000">Mitochondrion outer membrane</keyword>
<evidence type="ECO:0000256" key="2">
    <source>
        <dbReference type="ARBA" id="ARBA00022692"/>
    </source>
</evidence>
<keyword evidence="6 12" id="KW-1133">Transmembrane helix</keyword>
<dbReference type="InterPro" id="IPR013105">
    <property type="entry name" value="TPR_2"/>
</dbReference>
<keyword evidence="2 12" id="KW-0812">Transmembrane</keyword>
<dbReference type="OrthoDB" id="66418at2759"/>
<keyword evidence="8 12" id="KW-0472">Membrane</keyword>
<evidence type="ECO:0000256" key="7">
    <source>
        <dbReference type="ARBA" id="ARBA00023128"/>
    </source>
</evidence>
<gene>
    <name evidence="13" type="primary">106096335</name>
</gene>
<evidence type="ECO:0000256" key="8">
    <source>
        <dbReference type="ARBA" id="ARBA00023136"/>
    </source>
</evidence>
<reference evidence="14" key="1">
    <citation type="submission" date="2015-05" db="EMBL/GenBank/DDBJ databases">
        <authorList>
            <person name="Wilson R.K."/>
            <person name="Warren W.C."/>
            <person name="Olafson P."/>
        </authorList>
    </citation>
    <scope>NUCLEOTIDE SEQUENCE [LARGE SCALE GENOMIC DNA]</scope>
    <source>
        <strain evidence="14">USDA</strain>
    </source>
</reference>
<dbReference type="Pfam" id="PF00515">
    <property type="entry name" value="TPR_1"/>
    <property type="match status" value="1"/>
</dbReference>
<dbReference type="EnsemblMetazoa" id="SCAU016227-RB">
    <property type="protein sequence ID" value="SCAU016227-PB"/>
    <property type="gene ID" value="SCAU016227"/>
</dbReference>
<feature type="transmembrane region" description="Helical" evidence="12">
    <location>
        <begin position="12"/>
        <end position="34"/>
    </location>
</feature>
<evidence type="ECO:0000256" key="3">
    <source>
        <dbReference type="ARBA" id="ARBA00022737"/>
    </source>
</evidence>
<reference evidence="13" key="2">
    <citation type="submission" date="2020-05" db="UniProtKB">
        <authorList>
            <consortium name="EnsemblMetazoa"/>
        </authorList>
    </citation>
    <scope>IDENTIFICATION</scope>
    <source>
        <strain evidence="13">USDA</strain>
    </source>
</reference>
<sequence length="595" mass="67329">MSSTLKFGNVKLTKWQLALLVGTPLAIGMGIYVYHKVNTPPASAGDEKRKKQQKALESKKQQSLSIDGTSEDKELERKKKSAELENEKLSPLKEATTFKNEGNTCYRNGKYDEAISFYDKAIDKCPKQNKTDLAIFYQNRAAAYEMLRKWQRVKEDCTKSLENNPRYAKAYFRRAKAYEATNEMSECLDDVTATCILEMFQNNNTILYADRVLKRTGNEDAEKIIKDKKPILPSKSFINTYMRSFVSDPIITMRLPEPSEKLHGFARAKQALDEEDYENIIAACTEELESSESESQYKVEALLLRGTFHLIAGSFEEAKHDLDAVINNVDADKKLRTYALIRRASLYIQQEKKNDGLEDFAKAQELQKDCADLYHQRAQIYILLDQLNEALDDFEKAVKLGPNNAMAYVQKCYAEYRLALMSQDQMRLLMVMNEFKNAVEKFPDCVECYSLMAQVLSDQQQFPQAEQFYEKAIKLAPDNASLLVHRGIMCLQWKGDIATAVGLMEKAIEIDDKCGLAYESLGTVEVQRANLDRAVELFEKAIRLAKSQAEMCHLCALRNAAVAQINVTSKLGIPMSSISALAEANIMGTPMAAVN</sequence>
<organism evidence="13 14">
    <name type="scientific">Stomoxys calcitrans</name>
    <name type="common">Stable fly</name>
    <name type="synonym">Conops calcitrans</name>
    <dbReference type="NCBI Taxonomy" id="35570"/>
    <lineage>
        <taxon>Eukaryota</taxon>
        <taxon>Metazoa</taxon>
        <taxon>Ecdysozoa</taxon>
        <taxon>Arthropoda</taxon>
        <taxon>Hexapoda</taxon>
        <taxon>Insecta</taxon>
        <taxon>Pterygota</taxon>
        <taxon>Neoptera</taxon>
        <taxon>Endopterygota</taxon>
        <taxon>Diptera</taxon>
        <taxon>Brachycera</taxon>
        <taxon>Muscomorpha</taxon>
        <taxon>Muscoidea</taxon>
        <taxon>Muscidae</taxon>
        <taxon>Stomoxys</taxon>
    </lineage>
</organism>
<dbReference type="GO" id="GO:0008320">
    <property type="term" value="F:protein transmembrane transporter activity"/>
    <property type="evidence" value="ECO:0007669"/>
    <property type="project" value="TreeGrafter"/>
</dbReference>
<dbReference type="GO" id="GO:0045039">
    <property type="term" value="P:protein insertion into mitochondrial inner membrane"/>
    <property type="evidence" value="ECO:0007669"/>
    <property type="project" value="TreeGrafter"/>
</dbReference>
<evidence type="ECO:0000313" key="13">
    <source>
        <dbReference type="EnsemblMetazoa" id="SCAU016227-PA"/>
    </source>
</evidence>
<evidence type="ECO:0000256" key="9">
    <source>
        <dbReference type="ARBA" id="ARBA00038030"/>
    </source>
</evidence>
<evidence type="ECO:0000256" key="5">
    <source>
        <dbReference type="ARBA" id="ARBA00022803"/>
    </source>
</evidence>
<dbReference type="Gene3D" id="1.25.40.10">
    <property type="entry name" value="Tetratricopeptide repeat domain"/>
    <property type="match status" value="2"/>
</dbReference>
<dbReference type="SMART" id="SM00028">
    <property type="entry name" value="TPR"/>
    <property type="match status" value="9"/>
</dbReference>
<dbReference type="PROSITE" id="PS50293">
    <property type="entry name" value="TPR_REGION"/>
    <property type="match status" value="1"/>
</dbReference>
<dbReference type="InterPro" id="IPR019734">
    <property type="entry name" value="TPR_rpt"/>
</dbReference>
<keyword evidence="14" id="KW-1185">Reference proteome</keyword>
<dbReference type="SUPFAM" id="SSF48452">
    <property type="entry name" value="TPR-like"/>
    <property type="match status" value="2"/>
</dbReference>
<dbReference type="Pfam" id="PF07719">
    <property type="entry name" value="TPR_2"/>
    <property type="match status" value="2"/>
</dbReference>
<dbReference type="GO" id="GO:0030943">
    <property type="term" value="F:mitochondrion targeting sequence binding"/>
    <property type="evidence" value="ECO:0007669"/>
    <property type="project" value="TreeGrafter"/>
</dbReference>
<proteinExistence type="inferred from homology"/>
<feature type="repeat" description="TPR" evidence="10">
    <location>
        <begin position="371"/>
        <end position="404"/>
    </location>
</feature>
<evidence type="ECO:0000313" key="14">
    <source>
        <dbReference type="Proteomes" id="UP000095300"/>
    </source>
</evidence>
<evidence type="ECO:0000256" key="11">
    <source>
        <dbReference type="SAM" id="MobiDB-lite"/>
    </source>
</evidence>
<dbReference type="GO" id="GO:0005741">
    <property type="term" value="C:mitochondrial outer membrane"/>
    <property type="evidence" value="ECO:0007669"/>
    <property type="project" value="UniProtKB-SubCell"/>
</dbReference>
<dbReference type="STRING" id="35570.A0A1I8QDZ1"/>
<protein>
    <recommendedName>
        <fullName evidence="15">Mitochondrial import receptor subunit TOM70</fullName>
    </recommendedName>
</protein>
<dbReference type="PANTHER" id="PTHR46208">
    <property type="entry name" value="MITOCHONDRIAL IMPORT RECEPTOR SUBUNIT TOM70"/>
    <property type="match status" value="1"/>
</dbReference>
<evidence type="ECO:0000256" key="4">
    <source>
        <dbReference type="ARBA" id="ARBA00022787"/>
    </source>
</evidence>
<keyword evidence="3" id="KW-0677">Repeat</keyword>
<dbReference type="Proteomes" id="UP000095300">
    <property type="component" value="Unassembled WGS sequence"/>
</dbReference>
<feature type="compositionally biased region" description="Basic and acidic residues" evidence="11">
    <location>
        <begin position="45"/>
        <end position="60"/>
    </location>
</feature>
<accession>A0A1I8QDZ1</accession>
<dbReference type="EnsemblMetazoa" id="SCAU016227-RA">
    <property type="protein sequence ID" value="SCAU016227-PA"/>
    <property type="gene ID" value="SCAU016227"/>
</dbReference>
<dbReference type="PROSITE" id="PS50005">
    <property type="entry name" value="TPR"/>
    <property type="match status" value="4"/>
</dbReference>
<feature type="repeat" description="TPR" evidence="10">
    <location>
        <begin position="95"/>
        <end position="128"/>
    </location>
</feature>
<evidence type="ECO:0000256" key="10">
    <source>
        <dbReference type="PROSITE-ProRule" id="PRU00339"/>
    </source>
</evidence>
<keyword evidence="5 10" id="KW-0802">TPR repeat</keyword>
<evidence type="ECO:0008006" key="15">
    <source>
        <dbReference type="Google" id="ProtNLM"/>
    </source>
</evidence>
<name>A0A1I8QDZ1_STOCA</name>
<evidence type="ECO:0000256" key="6">
    <source>
        <dbReference type="ARBA" id="ARBA00022989"/>
    </source>
</evidence>
<feature type="region of interest" description="Disordered" evidence="11">
    <location>
        <begin position="40"/>
        <end position="86"/>
    </location>
</feature>
<feature type="repeat" description="TPR" evidence="10">
    <location>
        <begin position="446"/>
        <end position="479"/>
    </location>
</feature>
<dbReference type="KEGG" id="scac:106096335"/>
<keyword evidence="7" id="KW-0496">Mitochondrion</keyword>
<comment type="subcellular location">
    <subcellularLocation>
        <location evidence="1">Mitochondrion outer membrane</location>
        <topology evidence="1">Single-pass membrane protein</topology>
    </subcellularLocation>
</comment>
<dbReference type="PANTHER" id="PTHR46208:SF1">
    <property type="entry name" value="MITOCHONDRIAL IMPORT RECEPTOR SUBUNIT TOM70"/>
    <property type="match status" value="1"/>
</dbReference>
<dbReference type="InterPro" id="IPR011990">
    <property type="entry name" value="TPR-like_helical_dom_sf"/>
</dbReference>
<feature type="compositionally biased region" description="Basic and acidic residues" evidence="11">
    <location>
        <begin position="70"/>
        <end position="86"/>
    </location>
</feature>
<dbReference type="GO" id="GO:0030150">
    <property type="term" value="P:protein import into mitochondrial matrix"/>
    <property type="evidence" value="ECO:0007669"/>
    <property type="project" value="TreeGrafter"/>
</dbReference>
<comment type="similarity">
    <text evidence="9">Belongs to the Tom70 family.</text>
</comment>
<dbReference type="AlphaFoldDB" id="A0A1I8QDZ1"/>
<evidence type="ECO:0000256" key="12">
    <source>
        <dbReference type="SAM" id="Phobius"/>
    </source>
</evidence>